<evidence type="ECO:0000313" key="2">
    <source>
        <dbReference type="EMBL" id="MBI1626392.1"/>
    </source>
</evidence>
<dbReference type="AlphaFoldDB" id="A0A843BB25"/>
<organism evidence="2 3">
    <name type="scientific">Comamonas suwonensis</name>
    <dbReference type="NCBI Taxonomy" id="2606214"/>
    <lineage>
        <taxon>Bacteria</taxon>
        <taxon>Pseudomonadati</taxon>
        <taxon>Pseudomonadota</taxon>
        <taxon>Betaproteobacteria</taxon>
        <taxon>Burkholderiales</taxon>
        <taxon>Comamonadaceae</taxon>
        <taxon>Comamonas</taxon>
    </lineage>
</organism>
<reference evidence="2" key="1">
    <citation type="submission" date="2020-12" db="EMBL/GenBank/DDBJ databases">
        <title>Comamonas sp. nov., isolated from stream water.</title>
        <authorList>
            <person name="Park K.-H."/>
        </authorList>
    </citation>
    <scope>NUCLEOTIDE SEQUENCE</scope>
    <source>
        <strain evidence="2">EJ-4</strain>
    </source>
</reference>
<name>A0A843BB25_9BURK</name>
<gene>
    <name evidence="2" type="ORF">HF327_018060</name>
</gene>
<keyword evidence="3" id="KW-1185">Reference proteome</keyword>
<keyword evidence="1" id="KW-0732">Signal</keyword>
<dbReference type="Gene3D" id="2.60.120.380">
    <property type="match status" value="1"/>
</dbReference>
<protein>
    <submittedName>
        <fullName evidence="2">DNA breaking-rejoining protein</fullName>
    </submittedName>
</protein>
<proteinExistence type="predicted"/>
<feature type="chain" id="PRO_5032428002" evidence="1">
    <location>
        <begin position="28"/>
        <end position="136"/>
    </location>
</feature>
<dbReference type="EMBL" id="JABBCQ020000018">
    <property type="protein sequence ID" value="MBI1626392.1"/>
    <property type="molecule type" value="Genomic_DNA"/>
</dbReference>
<dbReference type="Proteomes" id="UP000530032">
    <property type="component" value="Unassembled WGS sequence"/>
</dbReference>
<feature type="signal peptide" evidence="1">
    <location>
        <begin position="1"/>
        <end position="27"/>
    </location>
</feature>
<sequence>MKRFQPMLATAGLLGLISPLLGNAAMAQVNSSYSTLGAPTSSYSGQITGNGVVQYGLDTRPHQQLTVQLNTNNPSSRINVVKDGSAKPLCQSSASQNTCSFRTEPDANYRVLVSLTPEAAQRGESARFTLTVAQGI</sequence>
<evidence type="ECO:0000256" key="1">
    <source>
        <dbReference type="SAM" id="SignalP"/>
    </source>
</evidence>
<dbReference type="RefSeq" id="WP_198461714.1">
    <property type="nucleotide sequence ID" value="NZ_JABBCQ020000018.1"/>
</dbReference>
<accession>A0A843BB25</accession>
<comment type="caution">
    <text evidence="2">The sequence shown here is derived from an EMBL/GenBank/DDBJ whole genome shotgun (WGS) entry which is preliminary data.</text>
</comment>
<evidence type="ECO:0000313" key="3">
    <source>
        <dbReference type="Proteomes" id="UP000530032"/>
    </source>
</evidence>